<dbReference type="Pfam" id="PF26526">
    <property type="entry name" value="DUF8175"/>
    <property type="match status" value="1"/>
</dbReference>
<feature type="region of interest" description="Disordered" evidence="1">
    <location>
        <begin position="43"/>
        <end position="79"/>
    </location>
</feature>
<evidence type="ECO:0000313" key="5">
    <source>
        <dbReference type="Proteomes" id="UP001354709"/>
    </source>
</evidence>
<feature type="domain" description="DUF8175" evidence="3">
    <location>
        <begin position="80"/>
        <end position="225"/>
    </location>
</feature>
<comment type="caution">
    <text evidence="4">The sequence shown here is derived from an EMBL/GenBank/DDBJ whole genome shotgun (WGS) entry which is preliminary data.</text>
</comment>
<keyword evidence="2" id="KW-0472">Membrane</keyword>
<dbReference type="InterPro" id="IPR058488">
    <property type="entry name" value="DUF8175"/>
</dbReference>
<organism evidence="4 5">
    <name type="scientific">Streptomyces asiaticus subsp. ignotus</name>
    <dbReference type="NCBI Taxonomy" id="3098222"/>
    <lineage>
        <taxon>Bacteria</taxon>
        <taxon>Bacillati</taxon>
        <taxon>Actinomycetota</taxon>
        <taxon>Actinomycetes</taxon>
        <taxon>Kitasatosporales</taxon>
        <taxon>Streptomycetaceae</taxon>
        <taxon>Streptomyces</taxon>
        <taxon>Streptomyces violaceusniger group</taxon>
    </lineage>
</organism>
<feature type="transmembrane region" description="Helical" evidence="2">
    <location>
        <begin position="17"/>
        <end position="38"/>
    </location>
</feature>
<proteinExistence type="predicted"/>
<dbReference type="RefSeq" id="WP_330814313.1">
    <property type="nucleotide sequence ID" value="NZ_JAZBJO010000037.1"/>
</dbReference>
<gene>
    <name evidence="4" type="ORF">V2J94_37890</name>
</gene>
<dbReference type="Proteomes" id="UP001354709">
    <property type="component" value="Unassembled WGS sequence"/>
</dbReference>
<name>A0ABU7QAE9_9ACTN</name>
<dbReference type="EMBL" id="JAZBJO010000037">
    <property type="protein sequence ID" value="MEE4597586.1"/>
    <property type="molecule type" value="Genomic_DNA"/>
</dbReference>
<evidence type="ECO:0000256" key="2">
    <source>
        <dbReference type="SAM" id="Phobius"/>
    </source>
</evidence>
<evidence type="ECO:0000313" key="4">
    <source>
        <dbReference type="EMBL" id="MEE4597586.1"/>
    </source>
</evidence>
<protein>
    <recommendedName>
        <fullName evidence="3">DUF8175 domain-containing protein</fullName>
    </recommendedName>
</protein>
<evidence type="ECO:0000259" key="3">
    <source>
        <dbReference type="Pfam" id="PF26526"/>
    </source>
</evidence>
<keyword evidence="2" id="KW-0812">Transmembrane</keyword>
<accession>A0ABU7QAE9</accession>
<keyword evidence="5" id="KW-1185">Reference proteome</keyword>
<sequence>MSIDQQPQLGDRARNRLVMLAALVAAAALGAAAFAVFARGSGADKGGSGDQQHSQSPDAFSLPPAQGTTEPTVLPSAKSVKDGVPVGYPRTLNGAISAAAHFYDIIDAFNPVAAEKQYRVTAEPGKEKQLGDDALRFSMALRNSAGLSLVGESDAGNYYTLHSRAYRIDSASKDRVRVWILTDTELSARGVADSDTTVQTADLVWAAGDWKFTSLDEKGSEPDPVVPDSAQAVNAGWRTLAYAK</sequence>
<reference evidence="4 5" key="1">
    <citation type="submission" date="2023-11" db="EMBL/GenBank/DDBJ databases">
        <title>30 novel species of actinomycetes from the DSMZ collection.</title>
        <authorList>
            <person name="Nouioui I."/>
        </authorList>
    </citation>
    <scope>NUCLEOTIDE SEQUENCE [LARGE SCALE GENOMIC DNA]</scope>
    <source>
        <strain evidence="4 5">DSM 41524</strain>
    </source>
</reference>
<evidence type="ECO:0000256" key="1">
    <source>
        <dbReference type="SAM" id="MobiDB-lite"/>
    </source>
</evidence>
<keyword evidence="2" id="KW-1133">Transmembrane helix</keyword>